<evidence type="ECO:0000256" key="7">
    <source>
        <dbReference type="ARBA" id="ARBA00023242"/>
    </source>
</evidence>
<dbReference type="OMA" id="NHYHDLV"/>
<dbReference type="InterPro" id="IPR036390">
    <property type="entry name" value="WH_DNA-bd_sf"/>
</dbReference>
<dbReference type="AlphaFoldDB" id="D3B247"/>
<dbReference type="EMBL" id="ADBJ01000009">
    <property type="protein sequence ID" value="EFA84422.1"/>
    <property type="molecule type" value="Genomic_DNA"/>
</dbReference>
<evidence type="ECO:0000256" key="5">
    <source>
        <dbReference type="ARBA" id="ARBA00022490"/>
    </source>
</evidence>
<keyword evidence="6" id="KW-0736">Signalosome</keyword>
<evidence type="ECO:0000256" key="6">
    <source>
        <dbReference type="ARBA" id="ARBA00022790"/>
    </source>
</evidence>
<dbReference type="RefSeq" id="XP_020436536.1">
    <property type="nucleotide sequence ID" value="XM_020573441.1"/>
</dbReference>
<evidence type="ECO:0000313" key="9">
    <source>
        <dbReference type="EMBL" id="EFA84422.1"/>
    </source>
</evidence>
<dbReference type="PANTHER" id="PTHR10758">
    <property type="entry name" value="26S PROTEASOME NON-ATPASE REGULATORY SUBUNIT 3/COP9 SIGNALOSOME COMPLEX SUBUNIT 3"/>
    <property type="match status" value="1"/>
</dbReference>
<dbReference type="InterPro" id="IPR000717">
    <property type="entry name" value="PCI_dom"/>
</dbReference>
<comment type="subcellular location">
    <subcellularLocation>
        <location evidence="2">Cytoplasm</location>
    </subcellularLocation>
    <subcellularLocation>
        <location evidence="1">Nucleus</location>
    </subcellularLocation>
</comment>
<dbReference type="GO" id="GO:0006511">
    <property type="term" value="P:ubiquitin-dependent protein catabolic process"/>
    <property type="evidence" value="ECO:0007669"/>
    <property type="project" value="TreeGrafter"/>
</dbReference>
<protein>
    <recommendedName>
        <fullName evidence="4">COP9 signalosome complex subunit 3</fullName>
    </recommendedName>
</protein>
<evidence type="ECO:0000256" key="1">
    <source>
        <dbReference type="ARBA" id="ARBA00004123"/>
    </source>
</evidence>
<dbReference type="FunCoup" id="D3B247">
    <property type="interactions" value="974"/>
</dbReference>
<dbReference type="GeneID" id="31357979"/>
<dbReference type="SMART" id="SM00088">
    <property type="entry name" value="PINT"/>
    <property type="match status" value="1"/>
</dbReference>
<sequence length="410" mass="46372">MDQFVIESTKKDVAPKAMKNGLTRFEEILEHNHGVLDNILHTLDPKLHSLGYLFVLKAKISDSRKNQQSYITQVINFIQVATSEQIKAAPVHCKHLGDLLHQLRQPARGVLPLKHAICALTDRPSQLTPIHSDFLILCILSKSYHVAMPVITNSITDVNPEQTSIAIKDVLAYFYYAGIVFATMKKHKQALESFKQVWTAPAHALSAIAIESYKKYYLVFLSVHGTTPGFPKYTPFVVQRTIKNHCKTYIDFGTCYLSGNMAEINTKFHQNAETFQKDNNIGLVKLSIRSIHRRNIKKLTQTFMTLSIRDIADNVKLSPADAEAIVLKMIEDGEIFATISQKDGMVTFHENPQSFSGHSILNELEQQINGVVSLETKLRAIDEQFSVSTPYLKRLLNAEKKMSSQYDSYF</sequence>
<reference evidence="9 10" key="1">
    <citation type="journal article" date="2011" name="Genome Res.">
        <title>Phylogeny-wide analysis of social amoeba genomes highlights ancient origins for complex intercellular communication.</title>
        <authorList>
            <person name="Heidel A.J."/>
            <person name="Lawal H.M."/>
            <person name="Felder M."/>
            <person name="Schilde C."/>
            <person name="Helps N.R."/>
            <person name="Tunggal B."/>
            <person name="Rivero F."/>
            <person name="John U."/>
            <person name="Schleicher M."/>
            <person name="Eichinger L."/>
            <person name="Platzer M."/>
            <person name="Noegel A.A."/>
            <person name="Schaap P."/>
            <person name="Gloeckner G."/>
        </authorList>
    </citation>
    <scope>NUCLEOTIDE SEQUENCE [LARGE SCALE GENOMIC DNA]</scope>
    <source>
        <strain evidence="10">ATCC 26659 / Pp 5 / PN500</strain>
    </source>
</reference>
<dbReference type="Gene3D" id="1.25.40.570">
    <property type="match status" value="1"/>
</dbReference>
<evidence type="ECO:0000313" key="10">
    <source>
        <dbReference type="Proteomes" id="UP000001396"/>
    </source>
</evidence>
<evidence type="ECO:0000256" key="3">
    <source>
        <dbReference type="ARBA" id="ARBA00007084"/>
    </source>
</evidence>
<keyword evidence="10" id="KW-1185">Reference proteome</keyword>
<feature type="domain" description="PCI" evidence="8">
    <location>
        <begin position="186"/>
        <end position="353"/>
    </location>
</feature>
<keyword evidence="9" id="KW-0647">Proteasome</keyword>
<dbReference type="InterPro" id="IPR055089">
    <property type="entry name" value="COP9_N"/>
</dbReference>
<keyword evidence="7" id="KW-0539">Nucleus</keyword>
<dbReference type="STRING" id="670386.D3B247"/>
<evidence type="ECO:0000256" key="4">
    <source>
        <dbReference type="ARBA" id="ARBA00014878"/>
    </source>
</evidence>
<evidence type="ECO:0000259" key="8">
    <source>
        <dbReference type="PROSITE" id="PS50250"/>
    </source>
</evidence>
<dbReference type="GO" id="GO:0005737">
    <property type="term" value="C:cytoplasm"/>
    <property type="evidence" value="ECO:0007669"/>
    <property type="project" value="UniProtKB-SubCell"/>
</dbReference>
<dbReference type="PROSITE" id="PS50250">
    <property type="entry name" value="PCI"/>
    <property type="match status" value="1"/>
</dbReference>
<keyword evidence="5" id="KW-0963">Cytoplasm</keyword>
<dbReference type="GO" id="GO:0008180">
    <property type="term" value="C:COP9 signalosome"/>
    <property type="evidence" value="ECO:0007669"/>
    <property type="project" value="UniProtKB-KW"/>
</dbReference>
<dbReference type="InParanoid" id="D3B247"/>
<comment type="similarity">
    <text evidence="3">Belongs to the CSN3 family.</text>
</comment>
<name>D3B247_HETP5</name>
<dbReference type="PANTHER" id="PTHR10758:SF1">
    <property type="entry name" value="COP9 SIGNALOSOME COMPLEX SUBUNIT 3"/>
    <property type="match status" value="1"/>
</dbReference>
<dbReference type="InterPro" id="IPR050756">
    <property type="entry name" value="CSN3"/>
</dbReference>
<gene>
    <name evidence="9" type="primary">CSN3</name>
    <name evidence="9" type="ORF">PPL_02454</name>
</gene>
<comment type="caution">
    <text evidence="9">The sequence shown here is derived from an EMBL/GenBank/DDBJ whole genome shotgun (WGS) entry which is preliminary data.</text>
</comment>
<evidence type="ECO:0000256" key="2">
    <source>
        <dbReference type="ARBA" id="ARBA00004496"/>
    </source>
</evidence>
<proteinExistence type="inferred from homology"/>
<dbReference type="SUPFAM" id="SSF46785">
    <property type="entry name" value="Winged helix' DNA-binding domain"/>
    <property type="match status" value="1"/>
</dbReference>
<dbReference type="Pfam" id="PF22788">
    <property type="entry name" value="COP9_hel_rpt"/>
    <property type="match status" value="1"/>
</dbReference>
<dbReference type="GO" id="GO:0000502">
    <property type="term" value="C:proteasome complex"/>
    <property type="evidence" value="ECO:0007669"/>
    <property type="project" value="UniProtKB-KW"/>
</dbReference>
<dbReference type="Pfam" id="PF01399">
    <property type="entry name" value="PCI"/>
    <property type="match status" value="1"/>
</dbReference>
<organism evidence="9 10">
    <name type="scientific">Heterostelium pallidum (strain ATCC 26659 / Pp 5 / PN500)</name>
    <name type="common">Cellular slime mold</name>
    <name type="synonym">Polysphondylium pallidum</name>
    <dbReference type="NCBI Taxonomy" id="670386"/>
    <lineage>
        <taxon>Eukaryota</taxon>
        <taxon>Amoebozoa</taxon>
        <taxon>Evosea</taxon>
        <taxon>Eumycetozoa</taxon>
        <taxon>Dictyostelia</taxon>
        <taxon>Acytosteliales</taxon>
        <taxon>Acytosteliaceae</taxon>
        <taxon>Heterostelium</taxon>
    </lineage>
</organism>
<accession>D3B247</accession>
<dbReference type="Proteomes" id="UP000001396">
    <property type="component" value="Unassembled WGS sequence"/>
</dbReference>